<dbReference type="GO" id="GO:0030950">
    <property type="term" value="P:establishment or maintenance of actin cytoskeleton polarity"/>
    <property type="evidence" value="ECO:0007669"/>
    <property type="project" value="TreeGrafter"/>
</dbReference>
<feature type="compositionally biased region" description="Basic and acidic residues" evidence="3">
    <location>
        <begin position="531"/>
        <end position="543"/>
    </location>
</feature>
<evidence type="ECO:0000256" key="3">
    <source>
        <dbReference type="SAM" id="MobiDB-lite"/>
    </source>
</evidence>
<feature type="compositionally biased region" description="Acidic residues" evidence="3">
    <location>
        <begin position="544"/>
        <end position="556"/>
    </location>
</feature>
<feature type="compositionally biased region" description="Acidic residues" evidence="3">
    <location>
        <begin position="161"/>
        <end position="173"/>
    </location>
</feature>
<dbReference type="InterPro" id="IPR036028">
    <property type="entry name" value="SH3-like_dom_sf"/>
</dbReference>
<evidence type="ECO:0000259" key="4">
    <source>
        <dbReference type="PROSITE" id="PS50002"/>
    </source>
</evidence>
<dbReference type="SUPFAM" id="SSF50044">
    <property type="entry name" value="SH3-domain"/>
    <property type="match status" value="1"/>
</dbReference>
<dbReference type="Pfam" id="PF00018">
    <property type="entry name" value="SH3_1"/>
    <property type="match status" value="1"/>
</dbReference>
<dbReference type="Gene3D" id="2.30.30.40">
    <property type="entry name" value="SH3 Domains"/>
    <property type="match status" value="1"/>
</dbReference>
<dbReference type="GO" id="GO:0015630">
    <property type="term" value="C:microtubule cytoskeleton"/>
    <property type="evidence" value="ECO:0007669"/>
    <property type="project" value="TreeGrafter"/>
</dbReference>
<dbReference type="GO" id="GO:0051286">
    <property type="term" value="C:cell tip"/>
    <property type="evidence" value="ECO:0007669"/>
    <property type="project" value="TreeGrafter"/>
</dbReference>
<dbReference type="HOGENOM" id="CLU_024078_0_0_1"/>
<feature type="compositionally biased region" description="Acidic residues" evidence="3">
    <location>
        <begin position="65"/>
        <end position="76"/>
    </location>
</feature>
<organism evidence="5 6">
    <name type="scientific">Kazachstania africana (strain ATCC 22294 / BCRC 22015 / CBS 2517 / CECT 1963 / NBRC 1671 / NRRL Y-8276)</name>
    <name type="common">Yeast</name>
    <name type="synonym">Kluyveromyces africanus</name>
    <dbReference type="NCBI Taxonomy" id="1071382"/>
    <lineage>
        <taxon>Eukaryota</taxon>
        <taxon>Fungi</taxon>
        <taxon>Dikarya</taxon>
        <taxon>Ascomycota</taxon>
        <taxon>Saccharomycotina</taxon>
        <taxon>Saccharomycetes</taxon>
        <taxon>Saccharomycetales</taxon>
        <taxon>Saccharomycetaceae</taxon>
        <taxon>Kazachstania</taxon>
    </lineage>
</organism>
<dbReference type="GO" id="GO:0060627">
    <property type="term" value="P:regulation of vesicle-mediated transport"/>
    <property type="evidence" value="ECO:0007669"/>
    <property type="project" value="EnsemblFungi"/>
</dbReference>
<feature type="compositionally biased region" description="Acidic residues" evidence="3">
    <location>
        <begin position="187"/>
        <end position="196"/>
    </location>
</feature>
<feature type="region of interest" description="Disordered" evidence="3">
    <location>
        <begin position="187"/>
        <end position="206"/>
    </location>
</feature>
<dbReference type="SMART" id="SM00326">
    <property type="entry name" value="SH3"/>
    <property type="match status" value="1"/>
</dbReference>
<feature type="region of interest" description="Disordered" evidence="3">
    <location>
        <begin position="340"/>
        <end position="360"/>
    </location>
</feature>
<protein>
    <recommendedName>
        <fullName evidence="4">SH3 domain-containing protein</fullName>
    </recommendedName>
</protein>
<evidence type="ECO:0000313" key="5">
    <source>
        <dbReference type="EMBL" id="CCF57086.1"/>
    </source>
</evidence>
<feature type="region of interest" description="Disordered" evidence="3">
    <location>
        <begin position="414"/>
        <end position="453"/>
    </location>
</feature>
<feature type="region of interest" description="Disordered" evidence="3">
    <location>
        <begin position="41"/>
        <end position="104"/>
    </location>
</feature>
<dbReference type="RefSeq" id="XP_003956221.1">
    <property type="nucleotide sequence ID" value="XM_003956172.1"/>
</dbReference>
<proteinExistence type="predicted"/>
<dbReference type="GO" id="GO:0000164">
    <property type="term" value="C:protein phosphatase type 1 complex"/>
    <property type="evidence" value="ECO:0007669"/>
    <property type="project" value="EnsemblFungi"/>
</dbReference>
<dbReference type="GO" id="GO:1990615">
    <property type="term" value="C:Kelch-containing formin regulatory complex"/>
    <property type="evidence" value="ECO:0007669"/>
    <property type="project" value="EnsemblFungi"/>
</dbReference>
<dbReference type="OrthoDB" id="196165at2759"/>
<dbReference type="GeneID" id="13885005"/>
<dbReference type="GO" id="GO:0019888">
    <property type="term" value="F:protein phosphatase regulator activity"/>
    <property type="evidence" value="ECO:0007669"/>
    <property type="project" value="EnsemblFungi"/>
</dbReference>
<dbReference type="STRING" id="1071382.H2ART6"/>
<dbReference type="GO" id="GO:0005935">
    <property type="term" value="C:cellular bud neck"/>
    <property type="evidence" value="ECO:0007669"/>
    <property type="project" value="EnsemblFungi"/>
</dbReference>
<dbReference type="PANTHER" id="PTHR47775:SF1">
    <property type="entry name" value="BUD SITE SELECTION PROTEIN 14"/>
    <property type="match status" value="1"/>
</dbReference>
<feature type="region of interest" description="Disordered" evidence="3">
    <location>
        <begin position="489"/>
        <end position="517"/>
    </location>
</feature>
<keyword evidence="6" id="KW-1185">Reference proteome</keyword>
<dbReference type="GO" id="GO:0090337">
    <property type="term" value="P:regulation of formin-nucleated actin cable assembly"/>
    <property type="evidence" value="ECO:0007669"/>
    <property type="project" value="EnsemblFungi"/>
</dbReference>
<feature type="region of interest" description="Disordered" evidence="3">
    <location>
        <begin position="146"/>
        <end position="182"/>
    </location>
</feature>
<dbReference type="EMBL" id="HE650823">
    <property type="protein sequence ID" value="CCF57086.1"/>
    <property type="molecule type" value="Genomic_DNA"/>
</dbReference>
<evidence type="ECO:0000256" key="2">
    <source>
        <dbReference type="PROSITE-ProRule" id="PRU00192"/>
    </source>
</evidence>
<dbReference type="PANTHER" id="PTHR47775">
    <property type="entry name" value="BUD SITE SELECTION PROTEIN 14"/>
    <property type="match status" value="1"/>
</dbReference>
<dbReference type="GO" id="GO:0005934">
    <property type="term" value="C:cellular bud tip"/>
    <property type="evidence" value="ECO:0007669"/>
    <property type="project" value="EnsemblFungi"/>
</dbReference>
<reference evidence="5 6" key="1">
    <citation type="journal article" date="2011" name="Proc. Natl. Acad. Sci. U.S.A.">
        <title>Evolutionary erosion of yeast sex chromosomes by mating-type switching accidents.</title>
        <authorList>
            <person name="Gordon J.L."/>
            <person name="Armisen D."/>
            <person name="Proux-Wera E."/>
            <person name="Oheigeartaigh S.S."/>
            <person name="Byrne K.P."/>
            <person name="Wolfe K.H."/>
        </authorList>
    </citation>
    <scope>NUCLEOTIDE SEQUENCE [LARGE SCALE GENOMIC DNA]</scope>
    <source>
        <strain evidence="6">ATCC 22294 / BCRC 22015 / CBS 2517 / CECT 1963 / NBRC 1671 / NRRL Y-8276</strain>
    </source>
</reference>
<dbReference type="InParanoid" id="H2ART6"/>
<dbReference type="GO" id="GO:0032465">
    <property type="term" value="P:regulation of cytokinesis"/>
    <property type="evidence" value="ECO:0007669"/>
    <property type="project" value="EnsemblFungi"/>
</dbReference>
<dbReference type="Proteomes" id="UP000005220">
    <property type="component" value="Chromosome 3"/>
</dbReference>
<dbReference type="KEGG" id="kaf:KAFR_0C00910"/>
<dbReference type="GO" id="GO:0006355">
    <property type="term" value="P:regulation of DNA-templated transcription"/>
    <property type="evidence" value="ECO:0007669"/>
    <property type="project" value="EnsemblFungi"/>
</dbReference>
<evidence type="ECO:0000313" key="6">
    <source>
        <dbReference type="Proteomes" id="UP000005220"/>
    </source>
</evidence>
<keyword evidence="1 2" id="KW-0728">SH3 domain</keyword>
<feature type="compositionally biased region" description="Acidic residues" evidence="3">
    <location>
        <begin position="340"/>
        <end position="352"/>
    </location>
</feature>
<feature type="region of interest" description="Disordered" evidence="3">
    <location>
        <begin position="531"/>
        <end position="556"/>
    </location>
</feature>
<dbReference type="GO" id="GO:0008360">
    <property type="term" value="P:regulation of cell shape"/>
    <property type="evidence" value="ECO:0007669"/>
    <property type="project" value="EnsemblFungi"/>
</dbReference>
<accession>H2ART6</accession>
<dbReference type="InterPro" id="IPR001452">
    <property type="entry name" value="SH3_domain"/>
</dbReference>
<dbReference type="GO" id="GO:0000131">
    <property type="term" value="C:incipient cellular bud site"/>
    <property type="evidence" value="ECO:0007669"/>
    <property type="project" value="EnsemblFungi"/>
</dbReference>
<dbReference type="GO" id="GO:1905047">
    <property type="term" value="P:mitotic spindle pole body organization"/>
    <property type="evidence" value="ECO:0007669"/>
    <property type="project" value="EnsemblFungi"/>
</dbReference>
<dbReference type="PROSITE" id="PS50002">
    <property type="entry name" value="SH3"/>
    <property type="match status" value="1"/>
</dbReference>
<feature type="domain" description="SH3" evidence="4">
    <location>
        <begin position="205"/>
        <end position="266"/>
    </location>
</feature>
<dbReference type="GO" id="GO:0032880">
    <property type="term" value="P:regulation of protein localization"/>
    <property type="evidence" value="ECO:0007669"/>
    <property type="project" value="EnsemblFungi"/>
</dbReference>
<sequence length="666" mass="74271">MDSEKLFGQTSIAAIKNPALLNDPTLIEDYSDLLLDPRAARKNRDESSVSGSVVVTNSLTQGHDVEEESGNADTENDVASAQDSETSSDYSSDSDTTGHLNITTNTNDILNDAASVGTHNNEENVGMDYSDSDFEDNLEQRLLELNRSTSAGSDGTRDSNENEEGAMLNDEDIVQEKSLDLSDEDDYYKEDEDEEYQSLPPPRELDPDKLYALYAFNGPDSSHCQLDQDEDCILLNDQDAYWWLVKRCRDGKIGFAPAEILETFPERLARLNCWKNENMSSNSNESNVSVTEELSFISAKENIKKREGEDSEVLKNYQKGDKSVSFNDIVSYADRFIEEGNSEEESISDDESSVSNEKSKHYDEFTSKNLHFNDDISDAWSDVSSNSGSLQPLNIKKRRQPKLGDIDVTLDIQNQETLEIPQEDSPSIEDVDESDAKTATPKGKSDDPVDDINDDHTLYKVFEAPTVPFAGTSNGAMHNSNSNYSISTIGEFSPSSSEMTNDSPKLQGGDFEEPRTSIPNSRAIQDISTFVKDDHSETEREAEAQEEPSDIDDQIDDTIINNPEEEIPSKEGRDDVNDNNNIFIAHSDDNSVQSPSSECSEEFNMESQHIASTTSINSNNSTKQPFLLASTNHIASERHPTIENLYNPIFDRMDDLMKRLDSVMEN</sequence>
<dbReference type="InterPro" id="IPR053039">
    <property type="entry name" value="Polarity_Bud-Selection_Reg"/>
</dbReference>
<evidence type="ECO:0000256" key="1">
    <source>
        <dbReference type="ARBA" id="ARBA00022443"/>
    </source>
</evidence>
<name>H2ART6_KAZAF</name>
<gene>
    <name evidence="5" type="primary">KAFR0C00910</name>
    <name evidence="5" type="ORF">KAFR_0C00910</name>
</gene>
<dbReference type="GO" id="GO:0008104">
    <property type="term" value="P:intracellular protein localization"/>
    <property type="evidence" value="ECO:0007669"/>
    <property type="project" value="TreeGrafter"/>
</dbReference>
<dbReference type="GO" id="GO:0001100">
    <property type="term" value="P:negative regulation of exit from mitosis"/>
    <property type="evidence" value="ECO:0007669"/>
    <property type="project" value="EnsemblFungi"/>
</dbReference>
<feature type="compositionally biased region" description="Low complexity" evidence="3">
    <location>
        <begin position="83"/>
        <end position="104"/>
    </location>
</feature>
<dbReference type="GO" id="GO:0030837">
    <property type="term" value="P:negative regulation of actin filament polymerization"/>
    <property type="evidence" value="ECO:0007669"/>
    <property type="project" value="EnsemblFungi"/>
</dbReference>
<dbReference type="FunCoup" id="H2ART6">
    <property type="interactions" value="411"/>
</dbReference>
<dbReference type="eggNOG" id="ENOG502R17J">
    <property type="taxonomic scope" value="Eukaryota"/>
</dbReference>
<dbReference type="AlphaFoldDB" id="H2ART6"/>
<feature type="compositionally biased region" description="Polar residues" evidence="3">
    <location>
        <begin position="489"/>
        <end position="504"/>
    </location>
</feature>